<dbReference type="RefSeq" id="WP_193904415.1">
    <property type="nucleotide sequence ID" value="NZ_JADEXG010000001.1"/>
</dbReference>
<accession>A0A8J7DQ18</accession>
<evidence type="ECO:0000313" key="2">
    <source>
        <dbReference type="EMBL" id="MBE9075754.1"/>
    </source>
</evidence>
<gene>
    <name evidence="2" type="ORF">IQ241_00300</name>
</gene>
<evidence type="ECO:0000313" key="3">
    <source>
        <dbReference type="Proteomes" id="UP000636505"/>
    </source>
</evidence>
<dbReference type="EMBL" id="JADEXG010000001">
    <property type="protein sequence ID" value="MBE9075754.1"/>
    <property type="molecule type" value="Genomic_DNA"/>
</dbReference>
<feature type="compositionally biased region" description="Pro residues" evidence="1">
    <location>
        <begin position="1"/>
        <end position="20"/>
    </location>
</feature>
<evidence type="ECO:0000256" key="1">
    <source>
        <dbReference type="SAM" id="MobiDB-lite"/>
    </source>
</evidence>
<reference evidence="2" key="1">
    <citation type="submission" date="2020-10" db="EMBL/GenBank/DDBJ databases">
        <authorList>
            <person name="Castelo-Branco R."/>
            <person name="Eusebio N."/>
            <person name="Adriana R."/>
            <person name="Vieira A."/>
            <person name="Brugerolle De Fraissinette N."/>
            <person name="Rezende De Castro R."/>
            <person name="Schneider M.P."/>
            <person name="Vasconcelos V."/>
            <person name="Leao P.N."/>
        </authorList>
    </citation>
    <scope>NUCLEOTIDE SEQUENCE</scope>
    <source>
        <strain evidence="2">LEGE 07310</strain>
    </source>
</reference>
<comment type="caution">
    <text evidence="2">The sequence shown here is derived from an EMBL/GenBank/DDBJ whole genome shotgun (WGS) entry which is preliminary data.</text>
</comment>
<feature type="region of interest" description="Disordered" evidence="1">
    <location>
        <begin position="1"/>
        <end position="45"/>
    </location>
</feature>
<dbReference type="AlphaFoldDB" id="A0A8J7DQ18"/>
<proteinExistence type="predicted"/>
<name>A0A8J7DQ18_9CYAN</name>
<sequence>MPYSTPVPVPPTLPNIPPRPSQQAPEDPNGCNEPCEGWPQGGEFFQVREGNHNRGARANHTPAWNSIQQSGIALGGIETESVVNYPNIPSFINQRILENDGRRISPAICMTVADDAKLSSGGSGRNAVEYRRQQAYWIANGQFETAQALDIIDIRNRLGYKYEEGIIQMQNYTARLKAQSPYLFQLRGYAYT</sequence>
<keyword evidence="3" id="KW-1185">Reference proteome</keyword>
<organism evidence="2 3">
    <name type="scientific">Vasconcelosia minhoensis LEGE 07310</name>
    <dbReference type="NCBI Taxonomy" id="915328"/>
    <lineage>
        <taxon>Bacteria</taxon>
        <taxon>Bacillati</taxon>
        <taxon>Cyanobacteriota</taxon>
        <taxon>Cyanophyceae</taxon>
        <taxon>Nodosilineales</taxon>
        <taxon>Cymatolegaceae</taxon>
        <taxon>Vasconcelosia</taxon>
        <taxon>Vasconcelosia minhoensis</taxon>
    </lineage>
</organism>
<protein>
    <submittedName>
        <fullName evidence="2">Uncharacterized protein</fullName>
    </submittedName>
</protein>
<dbReference type="Proteomes" id="UP000636505">
    <property type="component" value="Unassembled WGS sequence"/>
</dbReference>